<gene>
    <name evidence="1" type="ORF">NG895_07120</name>
</gene>
<evidence type="ECO:0000313" key="2">
    <source>
        <dbReference type="Proteomes" id="UP001155241"/>
    </source>
</evidence>
<keyword evidence="2" id="KW-1185">Reference proteome</keyword>
<comment type="caution">
    <text evidence="1">The sequence shown here is derived from an EMBL/GenBank/DDBJ whole genome shotgun (WGS) entry which is preliminary data.</text>
</comment>
<dbReference type="RefSeq" id="WP_252851781.1">
    <property type="nucleotide sequence ID" value="NZ_JAMXLR010000026.1"/>
</dbReference>
<sequence length="149" mass="15574">MPPAAGEPRRRGGGVDRVWLVKSVVEHLRVAILLALDLEAVQVCVLSAHLGGAAAIRFYACGNLRRQEVHSPSNQCTSAVIAIDSGSDMIALKASGFGGHGPVTVHRFLVLSSLGCEGNNELHIPKNPALPSADLVLSQVCVASHPEGN</sequence>
<evidence type="ECO:0000313" key="1">
    <source>
        <dbReference type="EMBL" id="MCO6043674.1"/>
    </source>
</evidence>
<protein>
    <submittedName>
        <fullName evidence="1">Uncharacterized protein</fullName>
    </submittedName>
</protein>
<accession>A0A9X2F8A4</accession>
<reference evidence="1" key="1">
    <citation type="submission" date="2022-06" db="EMBL/GenBank/DDBJ databases">
        <title>Aeoliella straminimaris, a novel planctomycete from sediments.</title>
        <authorList>
            <person name="Vitorino I.R."/>
            <person name="Lage O.M."/>
        </authorList>
    </citation>
    <scope>NUCLEOTIDE SEQUENCE</scope>
    <source>
        <strain evidence="1">ICT_H6.2</strain>
    </source>
</reference>
<proteinExistence type="predicted"/>
<name>A0A9X2F8A4_9BACT</name>
<dbReference type="EMBL" id="JAMXLR010000026">
    <property type="protein sequence ID" value="MCO6043674.1"/>
    <property type="molecule type" value="Genomic_DNA"/>
</dbReference>
<dbReference type="Proteomes" id="UP001155241">
    <property type="component" value="Unassembled WGS sequence"/>
</dbReference>
<organism evidence="1 2">
    <name type="scientific">Aeoliella straminimaris</name>
    <dbReference type="NCBI Taxonomy" id="2954799"/>
    <lineage>
        <taxon>Bacteria</taxon>
        <taxon>Pseudomonadati</taxon>
        <taxon>Planctomycetota</taxon>
        <taxon>Planctomycetia</taxon>
        <taxon>Pirellulales</taxon>
        <taxon>Lacipirellulaceae</taxon>
        <taxon>Aeoliella</taxon>
    </lineage>
</organism>
<dbReference type="AlphaFoldDB" id="A0A9X2F8A4"/>